<evidence type="ECO:0000256" key="1">
    <source>
        <dbReference type="ARBA" id="ARBA00005336"/>
    </source>
</evidence>
<proteinExistence type="inferred from homology"/>
<dbReference type="Pfam" id="PF14310">
    <property type="entry name" value="Fn3-like"/>
    <property type="match status" value="1"/>
</dbReference>
<dbReference type="SMART" id="SM01217">
    <property type="entry name" value="Fn3_like"/>
    <property type="match status" value="1"/>
</dbReference>
<dbReference type="PANTHER" id="PTHR42715:SF10">
    <property type="entry name" value="BETA-GLUCOSIDASE"/>
    <property type="match status" value="1"/>
</dbReference>
<gene>
    <name evidence="4" type="ORF">DXC51_07485</name>
</gene>
<dbReference type="InterPro" id="IPR002772">
    <property type="entry name" value="Glyco_hydro_3_C"/>
</dbReference>
<comment type="caution">
    <text evidence="4">The sequence shown here is derived from an EMBL/GenBank/DDBJ whole genome shotgun (WGS) entry which is preliminary data.</text>
</comment>
<sequence>MSEKYKDTGLRPEERAKSLLEEMSLEEKMGQVNCVFPFDRVCFDYDYISEQTKYGIGEVSTLEMRRMETLEEAAAWQRKVQEIVMANSEHHIPAIFHMEGLCGAFIQDATSFPSGIGRASSFDTGLEEKIAEIVSRQEAACGITHVLAPVLDISRDSRMGRQGETYGEDPVLASAMGTAYTRGIQKGETAGRRTESVAKHFLAFHNSEGGIHGANSMTPERTLEEIYGKPFQAAITESNLRGIMPCYCTLNGEPVSASRTILTKLLREEMGFDGLCISDYGAIGNVHNCQHVGETAEEAGLLCMEAGMDVEMPNPAGYNDKLAAQFAKGEADTALLDRAVLRVLTAKFRMGLFEHPFALQGEELRKAFSHEKDREVSLQSAKESMVLLKNEGVLPISRDTKKIALIGPHADCARKFFGGYTQMCMMESTYAVANSIAGVSGSENVDNKKIITVPGTNIQSDETEEFDEILKRQKPGCRSLLEELREKMPDAEIIYAYGYPIAGTDTSRFAEALEAVRKADVVILTLGGKHGTCSMASMGEGVDGADINLPECQDAFIRLAAELGKPMIGVHFNGRPVSSDAADRYLDAILEAWNPSEAGAEAVVSVLLGDYNPGGKMPVTTAYHAGQLPVYYNHFHNSSWHQTGSIGFLNYVDLPHTPRYYFGHGLSYTTFAYSELQISRDEVAPFEKLTISLKVENTGDRAGDEVVQLYLHDAFASMARPVRELAGFLRVGLEPGEKKTVVFTVEPSQMAFLDKDMRWKIEKGTIEVEIGSSSDDIRLTGSYEVTENGWIAGKDRAFYAKAAVE</sequence>
<evidence type="ECO:0000256" key="2">
    <source>
        <dbReference type="ARBA" id="ARBA00022801"/>
    </source>
</evidence>
<dbReference type="InterPro" id="IPR013783">
    <property type="entry name" value="Ig-like_fold"/>
</dbReference>
<dbReference type="EMBL" id="QVLV01000004">
    <property type="protein sequence ID" value="RGE62438.1"/>
    <property type="molecule type" value="Genomic_DNA"/>
</dbReference>
<dbReference type="GO" id="GO:0005975">
    <property type="term" value="P:carbohydrate metabolic process"/>
    <property type="evidence" value="ECO:0007669"/>
    <property type="project" value="InterPro"/>
</dbReference>
<name>A0A3E3I7L3_9FIRM</name>
<dbReference type="InterPro" id="IPR026891">
    <property type="entry name" value="Fn3-like"/>
</dbReference>
<dbReference type="Pfam" id="PF01915">
    <property type="entry name" value="Glyco_hydro_3_C"/>
    <property type="match status" value="1"/>
</dbReference>
<dbReference type="InterPro" id="IPR036881">
    <property type="entry name" value="Glyco_hydro_3_C_sf"/>
</dbReference>
<evidence type="ECO:0000313" key="5">
    <source>
        <dbReference type="Proteomes" id="UP000260812"/>
    </source>
</evidence>
<dbReference type="InterPro" id="IPR036962">
    <property type="entry name" value="Glyco_hydro_3_N_sf"/>
</dbReference>
<dbReference type="AlphaFoldDB" id="A0A3E3I7L3"/>
<dbReference type="GO" id="GO:0008422">
    <property type="term" value="F:beta-glucosidase activity"/>
    <property type="evidence" value="ECO:0007669"/>
    <property type="project" value="UniProtKB-ARBA"/>
</dbReference>
<dbReference type="Gene3D" id="3.40.50.1700">
    <property type="entry name" value="Glycoside hydrolase family 3 C-terminal domain"/>
    <property type="match status" value="1"/>
</dbReference>
<keyword evidence="2" id="KW-0378">Hydrolase</keyword>
<feature type="domain" description="Fibronectin type III-like" evidence="3">
    <location>
        <begin position="705"/>
        <end position="774"/>
    </location>
</feature>
<dbReference type="Gene3D" id="3.20.20.300">
    <property type="entry name" value="Glycoside hydrolase, family 3, N-terminal domain"/>
    <property type="match status" value="1"/>
</dbReference>
<dbReference type="InterPro" id="IPR017853">
    <property type="entry name" value="GH"/>
</dbReference>
<dbReference type="Proteomes" id="UP000260812">
    <property type="component" value="Unassembled WGS sequence"/>
</dbReference>
<dbReference type="GeneID" id="97986725"/>
<dbReference type="FunFam" id="2.60.40.10:FF:000495">
    <property type="entry name" value="Periplasmic beta-glucosidase"/>
    <property type="match status" value="1"/>
</dbReference>
<protein>
    <submittedName>
        <fullName evidence="4">Beta-glucosidase</fullName>
    </submittedName>
</protein>
<dbReference type="RefSeq" id="WP_117544205.1">
    <property type="nucleotide sequence ID" value="NZ_QVLV01000004.1"/>
</dbReference>
<accession>A0A3E3I7L3</accession>
<dbReference type="PRINTS" id="PR00133">
    <property type="entry name" value="GLHYDRLASE3"/>
</dbReference>
<reference evidence="4" key="1">
    <citation type="submission" date="2018-08" db="EMBL/GenBank/DDBJ databases">
        <title>A genome reference for cultivated species of the human gut microbiota.</title>
        <authorList>
            <person name="Zou Y."/>
            <person name="Xue W."/>
            <person name="Luo G."/>
        </authorList>
    </citation>
    <scope>NUCLEOTIDE SEQUENCE [LARGE SCALE GENOMIC DNA]</scope>
    <source>
        <strain evidence="4">TF05-5AC</strain>
    </source>
</reference>
<evidence type="ECO:0000259" key="3">
    <source>
        <dbReference type="SMART" id="SM01217"/>
    </source>
</evidence>
<keyword evidence="5" id="KW-1185">Reference proteome</keyword>
<dbReference type="SUPFAM" id="SSF51445">
    <property type="entry name" value="(Trans)glycosidases"/>
    <property type="match status" value="1"/>
</dbReference>
<organism evidence="4 5">
    <name type="scientific">Eisenbergiella massiliensis</name>
    <dbReference type="NCBI Taxonomy" id="1720294"/>
    <lineage>
        <taxon>Bacteria</taxon>
        <taxon>Bacillati</taxon>
        <taxon>Bacillota</taxon>
        <taxon>Clostridia</taxon>
        <taxon>Lachnospirales</taxon>
        <taxon>Lachnospiraceae</taxon>
        <taxon>Eisenbergiella</taxon>
    </lineage>
</organism>
<dbReference type="Gene3D" id="2.60.40.10">
    <property type="entry name" value="Immunoglobulins"/>
    <property type="match status" value="1"/>
</dbReference>
<evidence type="ECO:0000313" key="4">
    <source>
        <dbReference type="EMBL" id="RGE62438.1"/>
    </source>
</evidence>
<dbReference type="Pfam" id="PF00933">
    <property type="entry name" value="Glyco_hydro_3"/>
    <property type="match status" value="1"/>
</dbReference>
<dbReference type="InterPro" id="IPR001764">
    <property type="entry name" value="Glyco_hydro_3_N"/>
</dbReference>
<dbReference type="SUPFAM" id="SSF52279">
    <property type="entry name" value="Beta-D-glucan exohydrolase, C-terminal domain"/>
    <property type="match status" value="1"/>
</dbReference>
<dbReference type="PANTHER" id="PTHR42715">
    <property type="entry name" value="BETA-GLUCOSIDASE"/>
    <property type="match status" value="1"/>
</dbReference>
<dbReference type="InterPro" id="IPR050288">
    <property type="entry name" value="Cellulose_deg_GH3"/>
</dbReference>
<comment type="similarity">
    <text evidence="1">Belongs to the glycosyl hydrolase 3 family.</text>
</comment>